<dbReference type="Gene3D" id="3.40.50.720">
    <property type="entry name" value="NAD(P)-binding Rossmann-like Domain"/>
    <property type="match status" value="1"/>
</dbReference>
<dbReference type="GO" id="GO:0016616">
    <property type="term" value="F:oxidoreductase activity, acting on the CH-OH group of donors, NAD or NADP as acceptor"/>
    <property type="evidence" value="ECO:0007669"/>
    <property type="project" value="TreeGrafter"/>
</dbReference>
<dbReference type="InterPro" id="IPR036291">
    <property type="entry name" value="NAD(P)-bd_dom_sf"/>
</dbReference>
<dbReference type="PRINTS" id="PR00080">
    <property type="entry name" value="SDRFAMILY"/>
</dbReference>
<dbReference type="PANTHER" id="PTHR42760">
    <property type="entry name" value="SHORT-CHAIN DEHYDROGENASES/REDUCTASES FAMILY MEMBER"/>
    <property type="match status" value="1"/>
</dbReference>
<dbReference type="Pfam" id="PF00106">
    <property type="entry name" value="adh_short"/>
    <property type="match status" value="1"/>
</dbReference>
<evidence type="ECO:0000256" key="2">
    <source>
        <dbReference type="RuleBase" id="RU000363"/>
    </source>
</evidence>
<dbReference type="EMBL" id="CP033230">
    <property type="protein sequence ID" value="AYO79404.1"/>
    <property type="molecule type" value="Genomic_DNA"/>
</dbReference>
<dbReference type="PANTHER" id="PTHR42760:SF135">
    <property type="entry name" value="BLL7886 PROTEIN"/>
    <property type="match status" value="1"/>
</dbReference>
<organism evidence="3 4">
    <name type="scientific">Sphingobium yanoikuyae</name>
    <name type="common">Sphingomonas yanoikuyae</name>
    <dbReference type="NCBI Taxonomy" id="13690"/>
    <lineage>
        <taxon>Bacteria</taxon>
        <taxon>Pseudomonadati</taxon>
        <taxon>Pseudomonadota</taxon>
        <taxon>Alphaproteobacteria</taxon>
        <taxon>Sphingomonadales</taxon>
        <taxon>Sphingomonadaceae</taxon>
        <taxon>Sphingobium</taxon>
    </lineage>
</organism>
<comment type="similarity">
    <text evidence="1 2">Belongs to the short-chain dehydrogenases/reductases (SDR) family.</text>
</comment>
<dbReference type="PRINTS" id="PR00081">
    <property type="entry name" value="GDHRDH"/>
</dbReference>
<dbReference type="Proteomes" id="UP000280708">
    <property type="component" value="Chromosome"/>
</dbReference>
<protein>
    <submittedName>
        <fullName evidence="3">SDR family oxidoreductase</fullName>
    </submittedName>
</protein>
<dbReference type="RefSeq" id="WP_037508477.1">
    <property type="nucleotide sequence ID" value="NZ_CAIGKD010000018.1"/>
</dbReference>
<dbReference type="GO" id="GO:0030497">
    <property type="term" value="P:fatty acid elongation"/>
    <property type="evidence" value="ECO:0007669"/>
    <property type="project" value="TreeGrafter"/>
</dbReference>
<gene>
    <name evidence="3" type="ORF">EBF16_22590</name>
</gene>
<sequence length="225" mass="22164">MMMAGVVAVTGAAGALGRAAVQVLRAAGWTVAGIDLGDVPADGVDLALGGIDLSDEQAVAGAAAKIGEALGGLDGLVNIAGGFSWETVEDGSVATWDRLYGMNVRTALIATRALLPLLRDGGGAIVNIGAAASVKAAAGMGAYAASKAGVARLTEALAEELKDSGVRVNAVLPSIIDTPANRADMPDADASRWVSPEALGGVIAFLLSPAAAPITGALIPVTGRV</sequence>
<evidence type="ECO:0000313" key="3">
    <source>
        <dbReference type="EMBL" id="AYO79404.1"/>
    </source>
</evidence>
<proteinExistence type="inferred from homology"/>
<evidence type="ECO:0000256" key="1">
    <source>
        <dbReference type="ARBA" id="ARBA00006484"/>
    </source>
</evidence>
<evidence type="ECO:0000313" key="4">
    <source>
        <dbReference type="Proteomes" id="UP000280708"/>
    </source>
</evidence>
<dbReference type="InterPro" id="IPR020904">
    <property type="entry name" value="Sc_DH/Rdtase_CS"/>
</dbReference>
<dbReference type="SUPFAM" id="SSF51735">
    <property type="entry name" value="NAD(P)-binding Rossmann-fold domains"/>
    <property type="match status" value="1"/>
</dbReference>
<name>A0A085K5I5_SPHYA</name>
<reference evidence="3 4" key="1">
    <citation type="submission" date="2018-10" db="EMBL/GenBank/DDBJ databases">
        <title>Characterization and genome analysis of a novel bacterium Sphingobium yanoikuyae SJTF8 capable of degrading PAHs.</title>
        <authorList>
            <person name="Yin C."/>
            <person name="Xiong W."/>
            <person name="Liang R."/>
        </authorList>
    </citation>
    <scope>NUCLEOTIDE SEQUENCE [LARGE SCALE GENOMIC DNA]</scope>
    <source>
        <strain evidence="3 4">SJTF8</strain>
    </source>
</reference>
<dbReference type="AlphaFoldDB" id="A0A085K5I5"/>
<accession>A0A085K5I5</accession>
<dbReference type="InterPro" id="IPR002347">
    <property type="entry name" value="SDR_fam"/>
</dbReference>
<dbReference type="PROSITE" id="PS00061">
    <property type="entry name" value="ADH_SHORT"/>
    <property type="match status" value="1"/>
</dbReference>